<gene>
    <name evidence="2" type="ORF">UABAM_00521</name>
</gene>
<dbReference type="EMBL" id="AP019860">
    <property type="protein sequence ID" value="BBM82178.1"/>
    <property type="molecule type" value="Genomic_DNA"/>
</dbReference>
<evidence type="ECO:0000313" key="2">
    <source>
        <dbReference type="EMBL" id="BBM82178.1"/>
    </source>
</evidence>
<proteinExistence type="predicted"/>
<sequence>MLRIFLIFTIMLSCICAESITAKDIIFLVDLGVEETEIIGHIKKAENRGTFSAQDIKLLKEKGISSRIIKALSRTDDLSAASIVEMLKEGQSSEDIIAQIGQAQQIENYSVKDWLLLHRNKVPQKIVNALKNKFSPKSDKVSIKDVRKWFGAGKSSDEIIAALKKSEIDHDSINSNELLKLKNDGYPLELIKFLAEIHLNPDRKQISEIKKQQKTPLVEVKKEPKKDKPVVKRTKPTSRLVSPKDEKVYVKLYPKASHVQLPSLEENVIAKVKREFYCSLFAVDSPLENIEEFYRKAYKKTQVSRINFNELVHILKLKFAVPGSSEMMEIHCYSIDTKNLDRIKNIEAIRETIAKNEAAVNKISAEIQEQKTLYDAKKISLEERNKKLSLLQSKLNIMLNTTTYWDHVVIKHVLEKKRNMLLIIQPVGVSITTEPQAGLVDQIAKVSLEPAKRKTLAKDYPLVVFPQTKLISHDKMEEGLKRTSKSRSLYRSLFLCNSSTDTVEAYYRKYFKGASVWRIHYLNSFVIVKAKFEVPQIRSQVEVAFYALDISPTSKRWMSRQKRIKERLQELERAVKNIDNEISALRKLMANKKISTDNAELRIRSLQRKKQLKMNASSYWDFIVMDKVMTSQNNILLVKEIKRHF</sequence>
<keyword evidence="1" id="KW-0175">Coiled coil</keyword>
<dbReference type="KEGG" id="uam:UABAM_00521"/>
<evidence type="ECO:0000256" key="1">
    <source>
        <dbReference type="SAM" id="Coils"/>
    </source>
</evidence>
<feature type="coiled-coil region" evidence="1">
    <location>
        <begin position="554"/>
        <end position="591"/>
    </location>
</feature>
<reference evidence="2 3" key="1">
    <citation type="submission" date="2019-08" db="EMBL/GenBank/DDBJ databases">
        <title>Complete genome sequence of Candidatus Uab amorphum.</title>
        <authorList>
            <person name="Shiratori T."/>
            <person name="Suzuki S."/>
            <person name="Kakizawa Y."/>
            <person name="Ishida K."/>
        </authorList>
    </citation>
    <scope>NUCLEOTIDE SEQUENCE [LARGE SCALE GENOMIC DNA]</scope>
    <source>
        <strain evidence="2 3">SRT547</strain>
    </source>
</reference>
<dbReference type="Proteomes" id="UP000326354">
    <property type="component" value="Chromosome"/>
</dbReference>
<organism evidence="2 3">
    <name type="scientific">Uabimicrobium amorphum</name>
    <dbReference type="NCBI Taxonomy" id="2596890"/>
    <lineage>
        <taxon>Bacteria</taxon>
        <taxon>Pseudomonadati</taxon>
        <taxon>Planctomycetota</taxon>
        <taxon>Candidatus Uabimicrobiia</taxon>
        <taxon>Candidatus Uabimicrobiales</taxon>
        <taxon>Candidatus Uabimicrobiaceae</taxon>
        <taxon>Candidatus Uabimicrobium</taxon>
    </lineage>
</organism>
<keyword evidence="3" id="KW-1185">Reference proteome</keyword>
<accession>A0A5S9F196</accession>
<dbReference type="AlphaFoldDB" id="A0A5S9F196"/>
<evidence type="ECO:0000313" key="3">
    <source>
        <dbReference type="Proteomes" id="UP000326354"/>
    </source>
</evidence>
<protein>
    <submittedName>
        <fullName evidence="2">Uncharacterized protein</fullName>
    </submittedName>
</protein>
<name>A0A5S9F196_UABAM</name>
<dbReference type="RefSeq" id="WP_151966430.1">
    <property type="nucleotide sequence ID" value="NZ_AP019860.1"/>
</dbReference>